<comment type="subcellular location">
    <subcellularLocation>
        <location evidence="1 10">Cell membrane</location>
        <topology evidence="1 10">Multi-pass membrane protein</topology>
    </subcellularLocation>
</comment>
<evidence type="ECO:0000256" key="4">
    <source>
        <dbReference type="ARBA" id="ARBA00022989"/>
    </source>
</evidence>
<evidence type="ECO:0000256" key="7">
    <source>
        <dbReference type="ARBA" id="ARBA00035120"/>
    </source>
</evidence>
<comment type="caution">
    <text evidence="11">The sequence shown here is derived from an EMBL/GenBank/DDBJ whole genome shotgun (WGS) entry which is preliminary data.</text>
</comment>
<keyword evidence="6 10" id="KW-0407">Ion channel</keyword>
<dbReference type="GO" id="GO:0062054">
    <property type="term" value="F:fluoride channel activity"/>
    <property type="evidence" value="ECO:0007669"/>
    <property type="project" value="UniProtKB-UniRule"/>
</dbReference>
<accession>A0A917YPW8</accession>
<evidence type="ECO:0000313" key="12">
    <source>
        <dbReference type="Proteomes" id="UP000646523"/>
    </source>
</evidence>
<dbReference type="Proteomes" id="UP000646523">
    <property type="component" value="Unassembled WGS sequence"/>
</dbReference>
<evidence type="ECO:0000256" key="6">
    <source>
        <dbReference type="ARBA" id="ARBA00023303"/>
    </source>
</evidence>
<feature type="binding site" evidence="10">
    <location>
        <position position="107"/>
    </location>
    <ligand>
        <name>Na(+)</name>
        <dbReference type="ChEBI" id="CHEBI:29101"/>
        <note>structural</note>
    </ligand>
</feature>
<gene>
    <name evidence="10" type="primary">fluC</name>
    <name evidence="10" type="synonym">crcB</name>
    <name evidence="11" type="ORF">GCM10012289_02810</name>
</gene>
<dbReference type="PANTHER" id="PTHR28259">
    <property type="entry name" value="FLUORIDE EXPORT PROTEIN 1-RELATED"/>
    <property type="match status" value="1"/>
</dbReference>
<keyword evidence="2 10" id="KW-1003">Cell membrane</keyword>
<evidence type="ECO:0000256" key="5">
    <source>
        <dbReference type="ARBA" id="ARBA00023136"/>
    </source>
</evidence>
<evidence type="ECO:0000313" key="11">
    <source>
        <dbReference type="EMBL" id="GGO61183.1"/>
    </source>
</evidence>
<dbReference type="GO" id="GO:0046872">
    <property type="term" value="F:metal ion binding"/>
    <property type="evidence" value="ECO:0007669"/>
    <property type="project" value="UniProtKB-KW"/>
</dbReference>
<proteinExistence type="inferred from homology"/>
<feature type="transmembrane region" description="Helical" evidence="10">
    <location>
        <begin position="134"/>
        <end position="159"/>
    </location>
</feature>
<dbReference type="HAMAP" id="MF_00454">
    <property type="entry name" value="FluC"/>
    <property type="match status" value="1"/>
</dbReference>
<reference evidence="11" key="2">
    <citation type="submission" date="2020-09" db="EMBL/GenBank/DDBJ databases">
        <authorList>
            <person name="Sun Q."/>
            <person name="Zhou Y."/>
        </authorList>
    </citation>
    <scope>NUCLEOTIDE SEQUENCE</scope>
    <source>
        <strain evidence="11">CGMCC 4.7368</strain>
    </source>
</reference>
<keyword evidence="10" id="KW-0813">Transport</keyword>
<evidence type="ECO:0000256" key="9">
    <source>
        <dbReference type="ARBA" id="ARBA00049940"/>
    </source>
</evidence>
<dbReference type="PANTHER" id="PTHR28259:SF1">
    <property type="entry name" value="FLUORIDE EXPORT PROTEIN 1-RELATED"/>
    <property type="match status" value="1"/>
</dbReference>
<dbReference type="RefSeq" id="WP_225261973.1">
    <property type="nucleotide sequence ID" value="NZ_BMNH01000001.1"/>
</dbReference>
<keyword evidence="12" id="KW-1185">Reference proteome</keyword>
<keyword evidence="10" id="KW-0915">Sodium</keyword>
<comment type="similarity">
    <text evidence="7 10">Belongs to the fluoride channel Fluc/FEX (TC 1.A.43) family.</text>
</comment>
<keyword evidence="3 10" id="KW-0812">Transmembrane</keyword>
<dbReference type="AlphaFoldDB" id="A0A917YPW8"/>
<keyword evidence="4 10" id="KW-1133">Transmembrane helix</keyword>
<keyword evidence="10" id="KW-0479">Metal-binding</keyword>
<dbReference type="InterPro" id="IPR003691">
    <property type="entry name" value="FluC"/>
</dbReference>
<evidence type="ECO:0000256" key="1">
    <source>
        <dbReference type="ARBA" id="ARBA00004651"/>
    </source>
</evidence>
<evidence type="ECO:0000256" key="3">
    <source>
        <dbReference type="ARBA" id="ARBA00022692"/>
    </source>
</evidence>
<keyword evidence="5 10" id="KW-0472">Membrane</keyword>
<name>A0A917YPW8_9ACTN</name>
<reference evidence="11" key="1">
    <citation type="journal article" date="2014" name="Int. J. Syst. Evol. Microbiol.">
        <title>Complete genome sequence of Corynebacterium casei LMG S-19264T (=DSM 44701T), isolated from a smear-ripened cheese.</title>
        <authorList>
            <consortium name="US DOE Joint Genome Institute (JGI-PGF)"/>
            <person name="Walter F."/>
            <person name="Albersmeier A."/>
            <person name="Kalinowski J."/>
            <person name="Ruckert C."/>
        </authorList>
    </citation>
    <scope>NUCLEOTIDE SEQUENCE</scope>
    <source>
        <strain evidence="11">CGMCC 4.7368</strain>
    </source>
</reference>
<protein>
    <recommendedName>
        <fullName evidence="10">Fluoride-specific ion channel FluC</fullName>
    </recommendedName>
</protein>
<feature type="transmembrane region" description="Helical" evidence="10">
    <location>
        <begin position="33"/>
        <end position="53"/>
    </location>
</feature>
<evidence type="ECO:0000256" key="2">
    <source>
        <dbReference type="ARBA" id="ARBA00022475"/>
    </source>
</evidence>
<dbReference type="EMBL" id="BMNH01000001">
    <property type="protein sequence ID" value="GGO61183.1"/>
    <property type="molecule type" value="Genomic_DNA"/>
</dbReference>
<feature type="transmembrane region" description="Helical" evidence="10">
    <location>
        <begin position="65"/>
        <end position="88"/>
    </location>
</feature>
<sequence length="169" mass="18125">MTSRPAHDRLGGFQGRPAKDVFQIRARTRDRRAARVIAVIALGGGLGSVARYLVGEAVPVAAGGFPWGTFLVNVTGCFLLGLLMVFVLHVWPPTHYVRPFLGVGFLGGYTTFSAFTAEIVLLADDGVWTPTDLYALDSLLAGLAAVWFGTVLGRVVAGLPRRRAEGSRR</sequence>
<evidence type="ECO:0000256" key="10">
    <source>
        <dbReference type="HAMAP-Rule" id="MF_00454"/>
    </source>
</evidence>
<feature type="binding site" evidence="10">
    <location>
        <position position="110"/>
    </location>
    <ligand>
        <name>Na(+)</name>
        <dbReference type="ChEBI" id="CHEBI:29101"/>
        <note>structural</note>
    </ligand>
</feature>
<dbReference type="Pfam" id="PF02537">
    <property type="entry name" value="CRCB"/>
    <property type="match status" value="1"/>
</dbReference>
<dbReference type="GO" id="GO:0005886">
    <property type="term" value="C:plasma membrane"/>
    <property type="evidence" value="ECO:0007669"/>
    <property type="project" value="UniProtKB-SubCell"/>
</dbReference>
<evidence type="ECO:0000256" key="8">
    <source>
        <dbReference type="ARBA" id="ARBA00035585"/>
    </source>
</evidence>
<dbReference type="GO" id="GO:0140114">
    <property type="term" value="P:cellular detoxification of fluoride"/>
    <property type="evidence" value="ECO:0007669"/>
    <property type="project" value="UniProtKB-UniRule"/>
</dbReference>
<dbReference type="NCBIfam" id="TIGR00494">
    <property type="entry name" value="crcB"/>
    <property type="match status" value="1"/>
</dbReference>
<keyword evidence="10" id="KW-0406">Ion transport</keyword>
<feature type="transmembrane region" description="Helical" evidence="10">
    <location>
        <begin position="100"/>
        <end position="122"/>
    </location>
</feature>
<comment type="activity regulation">
    <text evidence="10">Na(+) is not transported, but it plays an essential structural role and its presence is essential for fluoride channel function.</text>
</comment>
<comment type="function">
    <text evidence="9 10">Fluoride-specific ion channel. Important for reducing fluoride concentration in the cell, thus reducing its toxicity.</text>
</comment>
<organism evidence="11 12">
    <name type="scientific">Nonomuraea cavernae</name>
    <dbReference type="NCBI Taxonomy" id="2045107"/>
    <lineage>
        <taxon>Bacteria</taxon>
        <taxon>Bacillati</taxon>
        <taxon>Actinomycetota</taxon>
        <taxon>Actinomycetes</taxon>
        <taxon>Streptosporangiales</taxon>
        <taxon>Streptosporangiaceae</taxon>
        <taxon>Nonomuraea</taxon>
    </lineage>
</organism>
<comment type="catalytic activity">
    <reaction evidence="8">
        <text>fluoride(in) = fluoride(out)</text>
        <dbReference type="Rhea" id="RHEA:76159"/>
        <dbReference type="ChEBI" id="CHEBI:17051"/>
    </reaction>
    <physiologicalReaction direction="left-to-right" evidence="8">
        <dbReference type="Rhea" id="RHEA:76160"/>
    </physiologicalReaction>
</comment>